<dbReference type="Proteomes" id="UP001203852">
    <property type="component" value="Unassembled WGS sequence"/>
</dbReference>
<dbReference type="PANTHER" id="PTHR33112:SF12">
    <property type="entry name" value="HETEROKARYON INCOMPATIBILITY DOMAIN-CONTAINING PROTEIN"/>
    <property type="match status" value="1"/>
</dbReference>
<evidence type="ECO:0000259" key="1">
    <source>
        <dbReference type="Pfam" id="PF06985"/>
    </source>
</evidence>
<keyword evidence="3" id="KW-1185">Reference proteome</keyword>
<dbReference type="Pfam" id="PF06985">
    <property type="entry name" value="HET"/>
    <property type="match status" value="1"/>
</dbReference>
<comment type="caution">
    <text evidence="2">The sequence shown here is derived from an EMBL/GenBank/DDBJ whole genome shotgun (WGS) entry which is preliminary data.</text>
</comment>
<feature type="domain" description="Heterokaryon incompatibility" evidence="1">
    <location>
        <begin position="182"/>
        <end position="333"/>
    </location>
</feature>
<evidence type="ECO:0000313" key="3">
    <source>
        <dbReference type="Proteomes" id="UP001203852"/>
    </source>
</evidence>
<reference evidence="2" key="1">
    <citation type="journal article" date="2022" name="bioRxiv">
        <title>Deciphering the potential niche of two novel black yeast fungi from a biological soil crust based on their genomes, phenotypes, and melanin regulation.</title>
        <authorList>
            <consortium name="DOE Joint Genome Institute"/>
            <person name="Carr E.C."/>
            <person name="Barton Q."/>
            <person name="Grambo S."/>
            <person name="Sullivan M."/>
            <person name="Renfro C.M."/>
            <person name="Kuo A."/>
            <person name="Pangilinan J."/>
            <person name="Lipzen A."/>
            <person name="Keymanesh K."/>
            <person name="Savage E."/>
            <person name="Barry K."/>
            <person name="Grigoriev I.V."/>
            <person name="Riekhof W.R."/>
            <person name="Harris S.S."/>
        </authorList>
    </citation>
    <scope>NUCLEOTIDE SEQUENCE</scope>
    <source>
        <strain evidence="2">JF 03-4F</strain>
    </source>
</reference>
<dbReference type="PANTHER" id="PTHR33112">
    <property type="entry name" value="DOMAIN PROTEIN, PUTATIVE-RELATED"/>
    <property type="match status" value="1"/>
</dbReference>
<accession>A0AAN6E1M0</accession>
<sequence length="575" mass="65869">MALDRCPLCRRVAKALHSDTGFAVPTCYNEQGRRAIHPGSWTELQHSHSCSTCSQIVLIFEAQSLEREVKPDPTKVQFWLIDAEAKYLRLRLEHQIYDPPLEFFIRPVGQEHLKRAVTLLDPQWLDWERVERWVKTCDSYHLKCSSRLARPLVTQARSIGWKMMLICLPDQCLVDANGSEKYVALSHVWGCDQTPLATTKSNLEHLRGKNSFSSPCVRNRLPGAIRRAMEFTRLLGVEFLWVDRLCIVQDDPVHATSQINSMGSIYSGSHLTLCASDGQDAATSLRGIEQCSEPRNIVQEVVDFDDGAGITRWAKNIKYEDTPYPKRGWIFQEQVLSPRKLSFTGSGLSWECQTVRGNERDIEDEPIGYSFGEYTIVHEDTLWPCLKKWDNLLTAFLRRELTYKSDILRAFSGIVEALGDSALGDFHYGLPEQFFDAALLWIPEDSLTRRRDETRGSQADSFPSWSWAGWEGAVSSQIDYFGLCHERSNSFEGCCQLDRNIYPCVAWFKVNLESVEDRMPEIQVLARARSRRTYSFYHVLWIEWCGNIAERRGLGRVDQSVWDALPQSNITVHLG</sequence>
<name>A0AAN6E1M0_9EURO</name>
<organism evidence="2 3">
    <name type="scientific">Exophiala viscosa</name>
    <dbReference type="NCBI Taxonomy" id="2486360"/>
    <lineage>
        <taxon>Eukaryota</taxon>
        <taxon>Fungi</taxon>
        <taxon>Dikarya</taxon>
        <taxon>Ascomycota</taxon>
        <taxon>Pezizomycotina</taxon>
        <taxon>Eurotiomycetes</taxon>
        <taxon>Chaetothyriomycetidae</taxon>
        <taxon>Chaetothyriales</taxon>
        <taxon>Herpotrichiellaceae</taxon>
        <taxon>Exophiala</taxon>
    </lineage>
</organism>
<evidence type="ECO:0000313" key="2">
    <source>
        <dbReference type="EMBL" id="KAI1616246.1"/>
    </source>
</evidence>
<dbReference type="InterPro" id="IPR010730">
    <property type="entry name" value="HET"/>
</dbReference>
<dbReference type="EMBL" id="MU404351">
    <property type="protein sequence ID" value="KAI1616246.1"/>
    <property type="molecule type" value="Genomic_DNA"/>
</dbReference>
<proteinExistence type="predicted"/>
<protein>
    <submittedName>
        <fullName evidence="2">Heterokaryon incompatibility protein-domain-containing protein</fullName>
    </submittedName>
</protein>
<dbReference type="AlphaFoldDB" id="A0AAN6E1M0"/>
<gene>
    <name evidence="2" type="ORF">EDD36DRAFT_130796</name>
</gene>